<gene>
    <name evidence="1" type="ORF">EKPJFOCH_4269</name>
</gene>
<dbReference type="EMBL" id="BPRA01000029">
    <property type="protein sequence ID" value="GJE57751.1"/>
    <property type="molecule type" value="Genomic_DNA"/>
</dbReference>
<protein>
    <submittedName>
        <fullName evidence="1">Uncharacterized protein</fullName>
    </submittedName>
</protein>
<organism evidence="1 2">
    <name type="scientific">Methylobacterium thuringiense</name>
    <dbReference type="NCBI Taxonomy" id="1003091"/>
    <lineage>
        <taxon>Bacteria</taxon>
        <taxon>Pseudomonadati</taxon>
        <taxon>Pseudomonadota</taxon>
        <taxon>Alphaproteobacteria</taxon>
        <taxon>Hyphomicrobiales</taxon>
        <taxon>Methylobacteriaceae</taxon>
        <taxon>Methylobacterium</taxon>
    </lineage>
</organism>
<proteinExistence type="predicted"/>
<evidence type="ECO:0000313" key="2">
    <source>
        <dbReference type="Proteomes" id="UP001055101"/>
    </source>
</evidence>
<name>A0ABQ4TR25_9HYPH</name>
<reference evidence="1" key="2">
    <citation type="submission" date="2021-08" db="EMBL/GenBank/DDBJ databases">
        <authorList>
            <person name="Tani A."/>
            <person name="Ola A."/>
            <person name="Ogura Y."/>
            <person name="Katsura K."/>
            <person name="Hayashi T."/>
        </authorList>
    </citation>
    <scope>NUCLEOTIDE SEQUENCE</scope>
    <source>
        <strain evidence="1">DSM 23674</strain>
    </source>
</reference>
<reference evidence="1" key="1">
    <citation type="journal article" date="2021" name="Front. Microbiol.">
        <title>Comprehensive Comparative Genomics and Phenotyping of Methylobacterium Species.</title>
        <authorList>
            <person name="Alessa O."/>
            <person name="Ogura Y."/>
            <person name="Fujitani Y."/>
            <person name="Takami H."/>
            <person name="Hayashi T."/>
            <person name="Sahin N."/>
            <person name="Tani A."/>
        </authorList>
    </citation>
    <scope>NUCLEOTIDE SEQUENCE</scope>
    <source>
        <strain evidence="1">DSM 23674</strain>
    </source>
</reference>
<evidence type="ECO:0000313" key="1">
    <source>
        <dbReference type="EMBL" id="GJE57751.1"/>
    </source>
</evidence>
<comment type="caution">
    <text evidence="1">The sequence shown here is derived from an EMBL/GenBank/DDBJ whole genome shotgun (WGS) entry which is preliminary data.</text>
</comment>
<accession>A0ABQ4TR25</accession>
<sequence length="60" mass="7051">MLSGIEARLRKAERRFADRVSGVHRYTDDELDALIAWLKDPQPEREEWAVALLNREGMIR</sequence>
<keyword evidence="2" id="KW-1185">Reference proteome</keyword>
<dbReference type="RefSeq" id="WP_238232869.1">
    <property type="nucleotide sequence ID" value="NZ_BPRA01000029.1"/>
</dbReference>
<dbReference type="Proteomes" id="UP001055101">
    <property type="component" value="Unassembled WGS sequence"/>
</dbReference>